<keyword evidence="6" id="KW-0963">Cytoplasm</keyword>
<dbReference type="FunFam" id="3.30.56.10:FF:000005">
    <property type="entry name" value="Phenylalanine--tRNA ligase beta subunit"/>
    <property type="match status" value="1"/>
</dbReference>
<keyword evidence="8" id="KW-0479">Metal-binding</keyword>
<comment type="cofactor">
    <cofactor evidence="1">
        <name>Mg(2+)</name>
        <dbReference type="ChEBI" id="CHEBI:18420"/>
    </cofactor>
</comment>
<evidence type="ECO:0000313" key="17">
    <source>
        <dbReference type="EMBL" id="KAG6514603.1"/>
    </source>
</evidence>
<evidence type="ECO:0000259" key="16">
    <source>
        <dbReference type="SMART" id="SM00873"/>
    </source>
</evidence>
<dbReference type="InterPro" id="IPR009061">
    <property type="entry name" value="DNA-bd_dom_put_sf"/>
</dbReference>
<dbReference type="InterPro" id="IPR045060">
    <property type="entry name" value="Phe-tRNA-ligase_IIc_bsu"/>
</dbReference>
<dbReference type="FunFam" id="3.30.930.10:FF:000059">
    <property type="entry name" value="phenylalanine--tRNA ligase beta subunit"/>
    <property type="match status" value="1"/>
</dbReference>
<evidence type="ECO:0000256" key="4">
    <source>
        <dbReference type="ARBA" id="ARBA00011209"/>
    </source>
</evidence>
<dbReference type="SUPFAM" id="SSF55681">
    <property type="entry name" value="Class II aaRS and biotin synthetases"/>
    <property type="match status" value="1"/>
</dbReference>
<keyword evidence="13" id="KW-0030">Aminoacyl-tRNA synthetase</keyword>
<proteinExistence type="inferred from homology"/>
<dbReference type="EC" id="6.1.1.20" evidence="5"/>
<dbReference type="Pfam" id="PF03483">
    <property type="entry name" value="B3_4"/>
    <property type="match status" value="1"/>
</dbReference>
<dbReference type="EMBL" id="JACMSC010000007">
    <property type="protein sequence ID" value="KAG6514603.1"/>
    <property type="molecule type" value="Genomic_DNA"/>
</dbReference>
<evidence type="ECO:0000313" key="18">
    <source>
        <dbReference type="Proteomes" id="UP000734854"/>
    </source>
</evidence>
<evidence type="ECO:0000256" key="1">
    <source>
        <dbReference type="ARBA" id="ARBA00001946"/>
    </source>
</evidence>
<protein>
    <recommendedName>
        <fullName evidence="5">phenylalanine--tRNA ligase</fullName>
        <ecNumber evidence="5">6.1.1.20</ecNumber>
    </recommendedName>
    <alternativeName>
        <fullName evidence="14">Phenylalanyl-tRNA synthetase beta subunit</fullName>
    </alternativeName>
</protein>
<comment type="subcellular location">
    <subcellularLocation>
        <location evidence="2">Cytoplasm</location>
    </subcellularLocation>
</comment>
<evidence type="ECO:0000256" key="2">
    <source>
        <dbReference type="ARBA" id="ARBA00004496"/>
    </source>
</evidence>
<evidence type="ECO:0000256" key="15">
    <source>
        <dbReference type="ARBA" id="ARBA00049255"/>
    </source>
</evidence>
<evidence type="ECO:0000256" key="12">
    <source>
        <dbReference type="ARBA" id="ARBA00022917"/>
    </source>
</evidence>
<evidence type="ECO:0000256" key="7">
    <source>
        <dbReference type="ARBA" id="ARBA00022598"/>
    </source>
</evidence>
<accession>A0A8J5H025</accession>
<evidence type="ECO:0000256" key="14">
    <source>
        <dbReference type="ARBA" id="ARBA00033189"/>
    </source>
</evidence>
<reference evidence="17 18" key="1">
    <citation type="submission" date="2020-08" db="EMBL/GenBank/DDBJ databases">
        <title>Plant Genome Project.</title>
        <authorList>
            <person name="Zhang R.-G."/>
        </authorList>
    </citation>
    <scope>NUCLEOTIDE SEQUENCE [LARGE SCALE GENOMIC DNA]</scope>
    <source>
        <tissue evidence="17">Rhizome</tissue>
    </source>
</reference>
<evidence type="ECO:0000256" key="11">
    <source>
        <dbReference type="ARBA" id="ARBA00022842"/>
    </source>
</evidence>
<dbReference type="GO" id="GO:0003723">
    <property type="term" value="F:RNA binding"/>
    <property type="evidence" value="ECO:0007669"/>
    <property type="project" value="InterPro"/>
</dbReference>
<dbReference type="GO" id="GO:0005524">
    <property type="term" value="F:ATP binding"/>
    <property type="evidence" value="ECO:0007669"/>
    <property type="project" value="UniProtKB-KW"/>
</dbReference>
<dbReference type="SUPFAM" id="SSF46955">
    <property type="entry name" value="Putative DNA-binding domain"/>
    <property type="match status" value="1"/>
</dbReference>
<evidence type="ECO:0000256" key="8">
    <source>
        <dbReference type="ARBA" id="ARBA00022723"/>
    </source>
</evidence>
<keyword evidence="18" id="KW-1185">Reference proteome</keyword>
<evidence type="ECO:0000256" key="5">
    <source>
        <dbReference type="ARBA" id="ARBA00012814"/>
    </source>
</evidence>
<dbReference type="InterPro" id="IPR005146">
    <property type="entry name" value="B3/B4_tRNA-bd"/>
</dbReference>
<dbReference type="InterPro" id="IPR045864">
    <property type="entry name" value="aa-tRNA-synth_II/BPL/LPL"/>
</dbReference>
<comment type="caution">
    <text evidence="17">The sequence shown here is derived from an EMBL/GenBank/DDBJ whole genome shotgun (WGS) entry which is preliminary data.</text>
</comment>
<dbReference type="AlphaFoldDB" id="A0A8J5H025"/>
<evidence type="ECO:0000256" key="10">
    <source>
        <dbReference type="ARBA" id="ARBA00022840"/>
    </source>
</evidence>
<keyword evidence="12" id="KW-0648">Protein biosynthesis</keyword>
<comment type="catalytic activity">
    <reaction evidence="15">
        <text>tRNA(Phe) + L-phenylalanine + ATP = L-phenylalanyl-tRNA(Phe) + AMP + diphosphate + H(+)</text>
        <dbReference type="Rhea" id="RHEA:19413"/>
        <dbReference type="Rhea" id="RHEA-COMP:9668"/>
        <dbReference type="Rhea" id="RHEA-COMP:9699"/>
        <dbReference type="ChEBI" id="CHEBI:15378"/>
        <dbReference type="ChEBI" id="CHEBI:30616"/>
        <dbReference type="ChEBI" id="CHEBI:33019"/>
        <dbReference type="ChEBI" id="CHEBI:58095"/>
        <dbReference type="ChEBI" id="CHEBI:78442"/>
        <dbReference type="ChEBI" id="CHEBI:78531"/>
        <dbReference type="ChEBI" id="CHEBI:456215"/>
        <dbReference type="EC" id="6.1.1.20"/>
    </reaction>
</comment>
<comment type="similarity">
    <text evidence="3">Belongs to the phenylalanyl-tRNA synthetase beta subunit family. Type 2 subfamily.</text>
</comment>
<dbReference type="GO" id="GO:0004826">
    <property type="term" value="F:phenylalanine-tRNA ligase activity"/>
    <property type="evidence" value="ECO:0007669"/>
    <property type="project" value="UniProtKB-EC"/>
</dbReference>
<dbReference type="SMART" id="SM00873">
    <property type="entry name" value="B3_4"/>
    <property type="match status" value="1"/>
</dbReference>
<dbReference type="PANTHER" id="PTHR10947:SF0">
    <property type="entry name" value="PHENYLALANINE--TRNA LIGASE BETA SUBUNIT"/>
    <property type="match status" value="1"/>
</dbReference>
<dbReference type="SUPFAM" id="SSF56037">
    <property type="entry name" value="PheT/TilS domain"/>
    <property type="match status" value="1"/>
</dbReference>
<comment type="subunit">
    <text evidence="4">Tetramer of two alpha and two beta subunits.</text>
</comment>
<keyword evidence="7" id="KW-0436">Ligase</keyword>
<dbReference type="FunFam" id="3.50.40.10:FF:000002">
    <property type="entry name" value="phenylalanine--tRNA ligase beta subunit"/>
    <property type="match status" value="1"/>
</dbReference>
<dbReference type="InterPro" id="IPR041616">
    <property type="entry name" value="PheRS_beta_core"/>
</dbReference>
<dbReference type="GO" id="GO:0046872">
    <property type="term" value="F:metal ion binding"/>
    <property type="evidence" value="ECO:0007669"/>
    <property type="project" value="UniProtKB-KW"/>
</dbReference>
<dbReference type="Gene3D" id="3.50.40.10">
    <property type="entry name" value="Phenylalanyl-trna Synthetase, Chain B, domain 3"/>
    <property type="match status" value="2"/>
</dbReference>
<keyword evidence="9" id="KW-0547">Nucleotide-binding</keyword>
<evidence type="ECO:0000256" key="13">
    <source>
        <dbReference type="ARBA" id="ARBA00023146"/>
    </source>
</evidence>
<dbReference type="InterPro" id="IPR020825">
    <property type="entry name" value="Phe-tRNA_synthase-like_B3/B4"/>
</dbReference>
<evidence type="ECO:0000256" key="3">
    <source>
        <dbReference type="ARBA" id="ARBA00007438"/>
    </source>
</evidence>
<evidence type="ECO:0000256" key="6">
    <source>
        <dbReference type="ARBA" id="ARBA00022490"/>
    </source>
</evidence>
<dbReference type="InterPro" id="IPR040659">
    <property type="entry name" value="PhetRS_B1"/>
</dbReference>
<dbReference type="Gene3D" id="3.30.56.10">
    <property type="match status" value="1"/>
</dbReference>
<keyword evidence="11" id="KW-0460">Magnesium</keyword>
<dbReference type="Pfam" id="PF17759">
    <property type="entry name" value="tRNA_synthFbeta"/>
    <property type="match status" value="1"/>
</dbReference>
<dbReference type="GO" id="GO:0006432">
    <property type="term" value="P:phenylalanyl-tRNA aminoacylation"/>
    <property type="evidence" value="ECO:0007669"/>
    <property type="project" value="InterPro"/>
</dbReference>
<keyword evidence="10" id="KW-0067">ATP-binding</keyword>
<dbReference type="GO" id="GO:0009328">
    <property type="term" value="C:phenylalanine-tRNA ligase complex"/>
    <property type="evidence" value="ECO:0007669"/>
    <property type="project" value="TreeGrafter"/>
</dbReference>
<dbReference type="CDD" id="cd00769">
    <property type="entry name" value="PheRS_beta_core"/>
    <property type="match status" value="1"/>
</dbReference>
<dbReference type="Gene3D" id="3.30.930.10">
    <property type="entry name" value="Bira Bifunctional Protein, Domain 2"/>
    <property type="match status" value="1"/>
</dbReference>
<feature type="domain" description="B3/B4 tRNA-binding" evidence="16">
    <location>
        <begin position="216"/>
        <end position="460"/>
    </location>
</feature>
<dbReference type="PANTHER" id="PTHR10947">
    <property type="entry name" value="PHENYLALANYL-TRNA SYNTHETASE BETA CHAIN AND LEUCINE-RICH REPEAT-CONTAINING PROTEIN 47"/>
    <property type="match status" value="1"/>
</dbReference>
<dbReference type="Proteomes" id="UP000734854">
    <property type="component" value="Unassembled WGS sequence"/>
</dbReference>
<organism evidence="17 18">
    <name type="scientific">Zingiber officinale</name>
    <name type="common">Ginger</name>
    <name type="synonym">Amomum zingiber</name>
    <dbReference type="NCBI Taxonomy" id="94328"/>
    <lineage>
        <taxon>Eukaryota</taxon>
        <taxon>Viridiplantae</taxon>
        <taxon>Streptophyta</taxon>
        <taxon>Embryophyta</taxon>
        <taxon>Tracheophyta</taxon>
        <taxon>Spermatophyta</taxon>
        <taxon>Magnoliopsida</taxon>
        <taxon>Liliopsida</taxon>
        <taxon>Zingiberales</taxon>
        <taxon>Zingiberaceae</taxon>
        <taxon>Zingiber</taxon>
    </lineage>
</organism>
<evidence type="ECO:0000256" key="9">
    <source>
        <dbReference type="ARBA" id="ARBA00022741"/>
    </source>
</evidence>
<sequence length="756" mass="84829">MNELRFLIGGRYSVSGTAANAAARNSCSIDLLNYTWAKNKCTGGKKEAFADELENKPCELVEFGRKESLWPSSDLFGAEEGYWRSTGTTRDHPMPTVSVGRDRLFAALGETYTQEEFEELCFKFGIELDDVTTEKAIIRKEKHLEEEEEAEAGDEDEEVIYKIEVAANRYDLLCLEGIARALRIFIEKEANPLYTVSDVSSKSILKMHVKPETSLIRPFVVCAILRGITFDEARYNSFIELQDKLHQNICRRRTLVAIGTHDLDTIQGPFSYEVIHTPCFMIIFLQFLRSLFIFQALPPQEINFVPLKQVMLEGVVVSQQGEDEVKLDLRGGVAEFVAADLRADDVDDGAGKGSAICGEEEDAQRKGCNVKSFRADDLLEYYKSDMKLKKFLHIIENSPVYPVIYDNNRTVLSLPPIINGAHSAINLKTRNVFIECTATDLTKAKIVLNTMVTMFSEYCEKKFEVEPVEVIYSDGKSMICPDLSVSRMEVPLSEIIDPIGISLDVSEDVAIAYGYNNIPKSKPKCMTTGGRQPLNRFSDKVRAEVARAGYMEVLTWVLCSHEENFSMLRRKDDGDKAVIIANPRSADFEVVRTSLMSCLLKTLKHNIDHPRPIKIFEVGDVVVLGGDRDVGASNNRRLAALYCNVSSGFEFLGKRRHLNRGKFIVQEILGLVERIMKVVRAPHINVPDNYHKPSDEPEYFPNRQCSIIFNGKQIGNFGIVHPEVLAANLVALASSLKSSIAMDDLINTGVHGWLVD</sequence>
<dbReference type="Pfam" id="PF18262">
    <property type="entry name" value="PhetRS_B1"/>
    <property type="match status" value="1"/>
</dbReference>
<gene>
    <name evidence="17" type="ORF">ZIOFF_024971</name>
</gene>
<name>A0A8J5H025_ZINOF</name>